<dbReference type="GO" id="GO:0003700">
    <property type="term" value="F:DNA-binding transcription factor activity"/>
    <property type="evidence" value="ECO:0007669"/>
    <property type="project" value="InterPro"/>
</dbReference>
<sequence length="308" mass="34620">MTSYRGVIAIFSARRFLPSLPLLAAFEAAARTGSITRAADELSLTQSAVSRQIKALEGQLGVELFVREKQKIRLTLGGMVYAREIREALTKISNASLNLRANPSGGSLTLGVPPTFGARWLTPRLPRFVARHPEVMLNVLSRPAKFDFNQDIIDAAIYFGPPQWTGVQMVALRNEIILPVCAPQLIERFRFREPADIRQAPLLHLTTRPDAWERWLRHYGVDDQAVHGMLFDQFTTLFEAAAAGLGIALLPRFMFGDELREGRIVEALPLALESVDAYHLCWPEDRGTHHPLVLFRDWLTEEMAAERP</sequence>
<dbReference type="InterPro" id="IPR058163">
    <property type="entry name" value="LysR-type_TF_proteobact-type"/>
</dbReference>
<dbReference type="PANTHER" id="PTHR30537:SF26">
    <property type="entry name" value="GLYCINE CLEAVAGE SYSTEM TRANSCRIPTIONAL ACTIVATOR"/>
    <property type="match status" value="1"/>
</dbReference>
<dbReference type="EMBL" id="FRCK01000003">
    <property type="protein sequence ID" value="SHM03221.1"/>
    <property type="molecule type" value="Genomic_DNA"/>
</dbReference>
<evidence type="ECO:0000313" key="7">
    <source>
        <dbReference type="EMBL" id="SHM03221.1"/>
    </source>
</evidence>
<dbReference type="RefSeq" id="WP_073063840.1">
    <property type="nucleotide sequence ID" value="NZ_FRCK01000003.1"/>
</dbReference>
<dbReference type="SUPFAM" id="SSF53850">
    <property type="entry name" value="Periplasmic binding protein-like II"/>
    <property type="match status" value="1"/>
</dbReference>
<dbReference type="InterPro" id="IPR036388">
    <property type="entry name" value="WH-like_DNA-bd_sf"/>
</dbReference>
<accession>A0A1M7FGL8</accession>
<evidence type="ECO:0000259" key="6">
    <source>
        <dbReference type="PROSITE" id="PS50931"/>
    </source>
</evidence>
<dbReference type="Proteomes" id="UP000184444">
    <property type="component" value="Unassembled WGS sequence"/>
</dbReference>
<dbReference type="OrthoDB" id="5526340at2"/>
<protein>
    <submittedName>
        <fullName evidence="7">Transcriptional regulator, LysR family</fullName>
    </submittedName>
</protein>
<evidence type="ECO:0000256" key="3">
    <source>
        <dbReference type="ARBA" id="ARBA00023125"/>
    </source>
</evidence>
<dbReference type="PRINTS" id="PR00039">
    <property type="entry name" value="HTHLYSR"/>
</dbReference>
<keyword evidence="3" id="KW-0238">DNA-binding</keyword>
<dbReference type="SUPFAM" id="SSF46785">
    <property type="entry name" value="Winged helix' DNA-binding domain"/>
    <property type="match status" value="1"/>
</dbReference>
<feature type="signal peptide" evidence="5">
    <location>
        <begin position="1"/>
        <end position="24"/>
    </location>
</feature>
<keyword evidence="2" id="KW-0805">Transcription regulation</keyword>
<name>A0A1M7FGL8_9RHOB</name>
<dbReference type="STRING" id="53463.SAMN05444389_10347"/>
<evidence type="ECO:0000256" key="5">
    <source>
        <dbReference type="SAM" id="SignalP"/>
    </source>
</evidence>
<dbReference type="Pfam" id="PF00126">
    <property type="entry name" value="HTH_1"/>
    <property type="match status" value="1"/>
</dbReference>
<keyword evidence="4" id="KW-0804">Transcription</keyword>
<dbReference type="Pfam" id="PF03466">
    <property type="entry name" value="LysR_substrate"/>
    <property type="match status" value="1"/>
</dbReference>
<dbReference type="AlphaFoldDB" id="A0A1M7FGL8"/>
<feature type="domain" description="HTH lysR-type" evidence="6">
    <location>
        <begin position="18"/>
        <end position="75"/>
    </location>
</feature>
<dbReference type="GO" id="GO:0006351">
    <property type="term" value="P:DNA-templated transcription"/>
    <property type="evidence" value="ECO:0007669"/>
    <property type="project" value="TreeGrafter"/>
</dbReference>
<dbReference type="InterPro" id="IPR000847">
    <property type="entry name" value="LysR_HTH_N"/>
</dbReference>
<evidence type="ECO:0000256" key="1">
    <source>
        <dbReference type="ARBA" id="ARBA00009437"/>
    </source>
</evidence>
<dbReference type="Gene3D" id="3.40.190.10">
    <property type="entry name" value="Periplasmic binding protein-like II"/>
    <property type="match status" value="2"/>
</dbReference>
<comment type="similarity">
    <text evidence="1">Belongs to the LysR transcriptional regulatory family.</text>
</comment>
<dbReference type="PROSITE" id="PS50931">
    <property type="entry name" value="HTH_LYSR"/>
    <property type="match status" value="1"/>
</dbReference>
<evidence type="ECO:0000313" key="8">
    <source>
        <dbReference type="Proteomes" id="UP000184444"/>
    </source>
</evidence>
<feature type="chain" id="PRO_5009925848" evidence="5">
    <location>
        <begin position="25"/>
        <end position="308"/>
    </location>
</feature>
<evidence type="ECO:0000256" key="2">
    <source>
        <dbReference type="ARBA" id="ARBA00023015"/>
    </source>
</evidence>
<proteinExistence type="inferred from homology"/>
<gene>
    <name evidence="7" type="ORF">SAMN05444389_10347</name>
</gene>
<keyword evidence="5" id="KW-0732">Signal</keyword>
<evidence type="ECO:0000256" key="4">
    <source>
        <dbReference type="ARBA" id="ARBA00023163"/>
    </source>
</evidence>
<dbReference type="InterPro" id="IPR005119">
    <property type="entry name" value="LysR_subst-bd"/>
</dbReference>
<dbReference type="InterPro" id="IPR036390">
    <property type="entry name" value="WH_DNA-bd_sf"/>
</dbReference>
<dbReference type="FunFam" id="1.10.10.10:FF:000001">
    <property type="entry name" value="LysR family transcriptional regulator"/>
    <property type="match status" value="1"/>
</dbReference>
<keyword evidence="8" id="KW-1185">Reference proteome</keyword>
<dbReference type="PANTHER" id="PTHR30537">
    <property type="entry name" value="HTH-TYPE TRANSCRIPTIONAL REGULATOR"/>
    <property type="match status" value="1"/>
</dbReference>
<organism evidence="7 8">
    <name type="scientific">Paracoccus solventivorans</name>
    <dbReference type="NCBI Taxonomy" id="53463"/>
    <lineage>
        <taxon>Bacteria</taxon>
        <taxon>Pseudomonadati</taxon>
        <taxon>Pseudomonadota</taxon>
        <taxon>Alphaproteobacteria</taxon>
        <taxon>Rhodobacterales</taxon>
        <taxon>Paracoccaceae</taxon>
        <taxon>Paracoccus</taxon>
    </lineage>
</organism>
<dbReference type="Gene3D" id="1.10.10.10">
    <property type="entry name" value="Winged helix-like DNA-binding domain superfamily/Winged helix DNA-binding domain"/>
    <property type="match status" value="1"/>
</dbReference>
<reference evidence="8" key="1">
    <citation type="submission" date="2016-11" db="EMBL/GenBank/DDBJ databases">
        <authorList>
            <person name="Varghese N."/>
            <person name="Submissions S."/>
        </authorList>
    </citation>
    <scope>NUCLEOTIDE SEQUENCE [LARGE SCALE GENOMIC DNA]</scope>
    <source>
        <strain evidence="8">DSM 6637</strain>
    </source>
</reference>
<dbReference type="GO" id="GO:0043565">
    <property type="term" value="F:sequence-specific DNA binding"/>
    <property type="evidence" value="ECO:0007669"/>
    <property type="project" value="TreeGrafter"/>
</dbReference>